<keyword evidence="4" id="KW-1185">Reference proteome</keyword>
<dbReference type="OrthoDB" id="2971140at2"/>
<protein>
    <recommendedName>
        <fullName evidence="5">Fimbrial assembly protein</fullName>
    </recommendedName>
</protein>
<organism evidence="3 4">
    <name type="scientific">Salipaludibacillus neizhouensis</name>
    <dbReference type="NCBI Taxonomy" id="885475"/>
    <lineage>
        <taxon>Bacteria</taxon>
        <taxon>Bacillati</taxon>
        <taxon>Bacillota</taxon>
        <taxon>Bacilli</taxon>
        <taxon>Bacillales</taxon>
        <taxon>Bacillaceae</taxon>
    </lineage>
</organism>
<keyword evidence="1" id="KW-0175">Coiled coil</keyword>
<keyword evidence="2" id="KW-0812">Transmembrane</keyword>
<evidence type="ECO:0000256" key="1">
    <source>
        <dbReference type="SAM" id="Coils"/>
    </source>
</evidence>
<accession>A0A3A9K610</accession>
<evidence type="ECO:0000256" key="2">
    <source>
        <dbReference type="SAM" id="Phobius"/>
    </source>
</evidence>
<evidence type="ECO:0000313" key="3">
    <source>
        <dbReference type="EMBL" id="RKL65912.1"/>
    </source>
</evidence>
<dbReference type="EMBL" id="PDOE01000010">
    <property type="protein sequence ID" value="RKL65912.1"/>
    <property type="molecule type" value="Genomic_DNA"/>
</dbReference>
<proteinExistence type="predicted"/>
<dbReference type="AlphaFoldDB" id="A0A3A9K610"/>
<sequence>MNVEINLLPKKARGNRIQLLLLFLLIITMMMVVVFAFLFHQNQEQRSQQLEREIENVREMQQVITARQANMGSDGSKLESAVEELEGQRKPISRLLETFVRQLPERGFIETFEYQEEGIITADIQFDEQREAASFLHAVDELVVVEEAMIDEMLAEEIIFNEDEWNEEVLPRYIASFTITLDTKMLLSPDLWEEQLEDELEEVLDEGMEGENE</sequence>
<reference evidence="3 4" key="1">
    <citation type="submission" date="2017-10" db="EMBL/GenBank/DDBJ databases">
        <title>Bacillus sp. nov., a halophilic bacterium isolated from a Keqin Lake.</title>
        <authorList>
            <person name="Wang H."/>
        </authorList>
    </citation>
    <scope>NUCLEOTIDE SEQUENCE [LARGE SCALE GENOMIC DNA]</scope>
    <source>
        <strain evidence="3 4">KCTC 13187</strain>
    </source>
</reference>
<gene>
    <name evidence="3" type="ORF">CR203_17720</name>
</gene>
<feature type="transmembrane region" description="Helical" evidence="2">
    <location>
        <begin position="20"/>
        <end position="39"/>
    </location>
</feature>
<name>A0A3A9K610_9BACI</name>
<keyword evidence="2" id="KW-0472">Membrane</keyword>
<comment type="caution">
    <text evidence="3">The sequence shown here is derived from an EMBL/GenBank/DDBJ whole genome shotgun (WGS) entry which is preliminary data.</text>
</comment>
<evidence type="ECO:0000313" key="4">
    <source>
        <dbReference type="Proteomes" id="UP000281498"/>
    </source>
</evidence>
<feature type="coiled-coil region" evidence="1">
    <location>
        <begin position="40"/>
        <end position="67"/>
    </location>
</feature>
<evidence type="ECO:0008006" key="5">
    <source>
        <dbReference type="Google" id="ProtNLM"/>
    </source>
</evidence>
<keyword evidence="2" id="KW-1133">Transmembrane helix</keyword>
<dbReference type="RefSeq" id="WP_110935012.1">
    <property type="nucleotide sequence ID" value="NZ_KZ614146.1"/>
</dbReference>
<dbReference type="Proteomes" id="UP000281498">
    <property type="component" value="Unassembled WGS sequence"/>
</dbReference>